<dbReference type="OMA" id="GHRNQRI"/>
<evidence type="ECO:0000259" key="3">
    <source>
        <dbReference type="PROSITE" id="PS50871"/>
    </source>
</evidence>
<dbReference type="Pfam" id="PF00386">
    <property type="entry name" value="C1q"/>
    <property type="match status" value="1"/>
</dbReference>
<sequence length="166" mass="18101">GHFMEIGAPGTSESKAAQKYVSFSVGLTKKPFSGNAGIIRFNKVLVNDGHHYNTNTGIFTAPFAGQYLITAVLAPQRNEHIEAILSVSNQSVMQMDTSGYRIELLESQRPFLGRQTCGGVGIFNLILNLKSEDEVSIIVIDGKLVDTEEMYSTFSGTLLYETSSQS</sequence>
<gene>
    <name evidence="4" type="ORF">scyTo_0016613</name>
</gene>
<dbReference type="STRING" id="75743.A0A401PUR8"/>
<name>A0A401PUR8_SCYTO</name>
<dbReference type="GO" id="GO:0005576">
    <property type="term" value="C:extracellular region"/>
    <property type="evidence" value="ECO:0007669"/>
    <property type="project" value="UniProtKB-SubCell"/>
</dbReference>
<comment type="caution">
    <text evidence="4">The sequence shown here is derived from an EMBL/GenBank/DDBJ whole genome shotgun (WGS) entry which is preliminary data.</text>
</comment>
<dbReference type="EMBL" id="BFAA01010150">
    <property type="protein sequence ID" value="GCB76842.1"/>
    <property type="molecule type" value="Genomic_DNA"/>
</dbReference>
<protein>
    <recommendedName>
        <fullName evidence="3">C1q domain-containing protein</fullName>
    </recommendedName>
</protein>
<dbReference type="Gene3D" id="2.60.120.40">
    <property type="match status" value="1"/>
</dbReference>
<dbReference type="OrthoDB" id="9944757at2759"/>
<dbReference type="PANTHER" id="PTHR15427:SF5">
    <property type="entry name" value="EMILIN-2"/>
    <property type="match status" value="1"/>
</dbReference>
<dbReference type="InterPro" id="IPR050392">
    <property type="entry name" value="Collagen/C1q_domain"/>
</dbReference>
<organism evidence="4 5">
    <name type="scientific">Scyliorhinus torazame</name>
    <name type="common">Cloudy catshark</name>
    <name type="synonym">Catulus torazame</name>
    <dbReference type="NCBI Taxonomy" id="75743"/>
    <lineage>
        <taxon>Eukaryota</taxon>
        <taxon>Metazoa</taxon>
        <taxon>Chordata</taxon>
        <taxon>Craniata</taxon>
        <taxon>Vertebrata</taxon>
        <taxon>Chondrichthyes</taxon>
        <taxon>Elasmobranchii</taxon>
        <taxon>Galeomorphii</taxon>
        <taxon>Galeoidea</taxon>
        <taxon>Carcharhiniformes</taxon>
        <taxon>Scyliorhinidae</taxon>
        <taxon>Scyliorhinus</taxon>
    </lineage>
</organism>
<evidence type="ECO:0000313" key="5">
    <source>
        <dbReference type="Proteomes" id="UP000288216"/>
    </source>
</evidence>
<dbReference type="AlphaFoldDB" id="A0A401PUR8"/>
<dbReference type="Proteomes" id="UP000288216">
    <property type="component" value="Unassembled WGS sequence"/>
</dbReference>
<evidence type="ECO:0000256" key="1">
    <source>
        <dbReference type="ARBA" id="ARBA00004613"/>
    </source>
</evidence>
<dbReference type="InterPro" id="IPR008983">
    <property type="entry name" value="Tumour_necrosis_fac-like_dom"/>
</dbReference>
<keyword evidence="2" id="KW-0964">Secreted</keyword>
<evidence type="ECO:0000256" key="2">
    <source>
        <dbReference type="ARBA" id="ARBA00022525"/>
    </source>
</evidence>
<dbReference type="SMART" id="SM00110">
    <property type="entry name" value="C1Q"/>
    <property type="match status" value="1"/>
</dbReference>
<keyword evidence="5" id="KW-1185">Reference proteome</keyword>
<comment type="subcellular location">
    <subcellularLocation>
        <location evidence="1">Secreted</location>
    </subcellularLocation>
</comment>
<feature type="domain" description="C1q" evidence="3">
    <location>
        <begin position="16"/>
        <end position="165"/>
    </location>
</feature>
<feature type="non-terminal residue" evidence="4">
    <location>
        <position position="1"/>
    </location>
</feature>
<reference evidence="4 5" key="1">
    <citation type="journal article" date="2018" name="Nat. Ecol. Evol.">
        <title>Shark genomes provide insights into elasmobranch evolution and the origin of vertebrates.</title>
        <authorList>
            <person name="Hara Y"/>
            <person name="Yamaguchi K"/>
            <person name="Onimaru K"/>
            <person name="Kadota M"/>
            <person name="Koyanagi M"/>
            <person name="Keeley SD"/>
            <person name="Tatsumi K"/>
            <person name="Tanaka K"/>
            <person name="Motone F"/>
            <person name="Kageyama Y"/>
            <person name="Nozu R"/>
            <person name="Adachi N"/>
            <person name="Nishimura O"/>
            <person name="Nakagawa R"/>
            <person name="Tanegashima C"/>
            <person name="Kiyatake I"/>
            <person name="Matsumoto R"/>
            <person name="Murakumo K"/>
            <person name="Nishida K"/>
            <person name="Terakita A"/>
            <person name="Kuratani S"/>
            <person name="Sato K"/>
            <person name="Hyodo S Kuraku.S."/>
        </authorList>
    </citation>
    <scope>NUCLEOTIDE SEQUENCE [LARGE SCALE GENOMIC DNA]</scope>
</reference>
<accession>A0A401PUR8</accession>
<evidence type="ECO:0000313" key="4">
    <source>
        <dbReference type="EMBL" id="GCB76842.1"/>
    </source>
</evidence>
<dbReference type="InterPro" id="IPR001073">
    <property type="entry name" value="C1q_dom"/>
</dbReference>
<dbReference type="PANTHER" id="PTHR15427">
    <property type="entry name" value="EMILIN ELASTIN MICROFIBRIL INTERFACE-LOCATED PROTEIN ELASTIN MICROFIBRIL INTERFACER"/>
    <property type="match status" value="1"/>
</dbReference>
<dbReference type="PROSITE" id="PS50871">
    <property type="entry name" value="C1Q"/>
    <property type="match status" value="1"/>
</dbReference>
<dbReference type="SUPFAM" id="SSF49842">
    <property type="entry name" value="TNF-like"/>
    <property type="match status" value="1"/>
</dbReference>
<proteinExistence type="predicted"/>